<evidence type="ECO:0000313" key="2">
    <source>
        <dbReference type="Proteomes" id="UP000235653"/>
    </source>
</evidence>
<proteinExistence type="predicted"/>
<evidence type="ECO:0000313" key="1">
    <source>
        <dbReference type="EMBL" id="PPD58019.1"/>
    </source>
</evidence>
<dbReference type="AlphaFoldDB" id="A0A2P5P6X1"/>
<protein>
    <submittedName>
        <fullName evidence="1">Uncharacterized protein</fullName>
    </submittedName>
</protein>
<sequence>MNLTEMRDMVRRDLKDTIPANYRWTDDTLDRHLRRAVAEYSSAAPRQMKQTFISTFGSMDLDISSLADRTSVMAVEYPVDLKPRKFRPFTVWADRLTLENCAPPDGGEMAVYYGMAHTLDAAGTTLPSQHFDLIATGAASYAAIEWAAYAVNRINSGSNAASDYFRWGKERMGIFRDEIRRLARKNSFRSGKFFKPVETYICPAETDFWK</sequence>
<keyword evidence="2" id="KW-1185">Reference proteome</keyword>
<organism evidence="1 2">
    <name type="scientific">Dehalogenimonas etheniformans</name>
    <dbReference type="NCBI Taxonomy" id="1536648"/>
    <lineage>
        <taxon>Bacteria</taxon>
        <taxon>Bacillati</taxon>
        <taxon>Chloroflexota</taxon>
        <taxon>Dehalococcoidia</taxon>
        <taxon>Dehalococcoidales</taxon>
        <taxon>Dehalococcoidaceae</taxon>
        <taxon>Dehalogenimonas</taxon>
    </lineage>
</organism>
<name>A0A2P5P6X1_9CHLR</name>
<comment type="caution">
    <text evidence="1">The sequence shown here is derived from an EMBL/GenBank/DDBJ whole genome shotgun (WGS) entry which is preliminary data.</text>
</comment>
<dbReference type="EMBL" id="JQAN02000010">
    <property type="protein sequence ID" value="PPD58019.1"/>
    <property type="molecule type" value="Genomic_DNA"/>
</dbReference>
<dbReference type="OrthoDB" id="164093at2"/>
<dbReference type="Proteomes" id="UP000235653">
    <property type="component" value="Unassembled WGS sequence"/>
</dbReference>
<accession>A0A2P5P6X1</accession>
<dbReference type="RefSeq" id="WP_102331029.1">
    <property type="nucleotide sequence ID" value="NZ_CP058566.2"/>
</dbReference>
<reference evidence="1 2" key="1">
    <citation type="journal article" date="2017" name="ISME J.">
        <title>Grape pomace compost harbors organohalide-respiring Dehalogenimonas species with novel reductive dehalogenase genes.</title>
        <authorList>
            <person name="Yang Y."/>
            <person name="Higgins S.A."/>
            <person name="Yan J."/>
            <person name="Simsir B."/>
            <person name="Chourey K."/>
            <person name="Iyer R."/>
            <person name="Hettich R.L."/>
            <person name="Baldwin B."/>
            <person name="Ogles D.M."/>
            <person name="Loffler F.E."/>
        </authorList>
    </citation>
    <scope>NUCLEOTIDE SEQUENCE [LARGE SCALE GENOMIC DNA]</scope>
    <source>
        <strain evidence="1 2">GP</strain>
    </source>
</reference>
<gene>
    <name evidence="1" type="ORF">JP09_006935</name>
</gene>